<dbReference type="Gene3D" id="3.40.50.1000">
    <property type="entry name" value="HAD superfamily/HAD-like"/>
    <property type="match status" value="1"/>
</dbReference>
<dbReference type="OrthoDB" id="9795007at2"/>
<dbReference type="SFLD" id="SFLDS00003">
    <property type="entry name" value="Haloacid_Dehalogenase"/>
    <property type="match status" value="1"/>
</dbReference>
<sequence length="237" mass="26826">MVRGVLFDFNGTLARSVAWGVPHREVFERHGLRQAGRLWGDEWSVLPADGETHEEHSRDHESYRRWELDRLRRRALVCGVPPNQVDALVADLYRESRALTMRRYDDAVEALARLDRLGVVSAICSNWYWELDEAIEQAGLAGTFAVTVTSAHAGWRKPDPRIYQRTLRECDLRPAEALFVGDMWGPDVLGPRAVGMRAVHLCRPKRAVREVPPPLLPGVWRVSGLSEVVDLVEGLTC</sequence>
<keyword evidence="3" id="KW-0460">Magnesium</keyword>
<accession>A0A1G6W0R5</accession>
<dbReference type="GO" id="GO:0016787">
    <property type="term" value="F:hydrolase activity"/>
    <property type="evidence" value="ECO:0007669"/>
    <property type="project" value="UniProtKB-KW"/>
</dbReference>
<dbReference type="Pfam" id="PF00702">
    <property type="entry name" value="Hydrolase"/>
    <property type="match status" value="1"/>
</dbReference>
<proteinExistence type="predicted"/>
<evidence type="ECO:0000256" key="2">
    <source>
        <dbReference type="ARBA" id="ARBA00022801"/>
    </source>
</evidence>
<dbReference type="PANTHER" id="PTHR46470">
    <property type="entry name" value="N-ACYLNEURAMINATE-9-PHOSPHATASE"/>
    <property type="match status" value="1"/>
</dbReference>
<keyword evidence="2 4" id="KW-0378">Hydrolase</keyword>
<dbReference type="InterPro" id="IPR006439">
    <property type="entry name" value="HAD-SF_hydro_IA"/>
</dbReference>
<keyword evidence="5" id="KW-1185">Reference proteome</keyword>
<dbReference type="AlphaFoldDB" id="A0A1G6W0R5"/>
<dbReference type="InterPro" id="IPR023214">
    <property type="entry name" value="HAD_sf"/>
</dbReference>
<name>A0A1G6W0R5_9PSEU</name>
<organism evidence="4 5">
    <name type="scientific">Actinokineospora iranica</name>
    <dbReference type="NCBI Taxonomy" id="1271860"/>
    <lineage>
        <taxon>Bacteria</taxon>
        <taxon>Bacillati</taxon>
        <taxon>Actinomycetota</taxon>
        <taxon>Actinomycetes</taxon>
        <taxon>Pseudonocardiales</taxon>
        <taxon>Pseudonocardiaceae</taxon>
        <taxon>Actinokineospora</taxon>
    </lineage>
</organism>
<dbReference type="SUPFAM" id="SSF56784">
    <property type="entry name" value="HAD-like"/>
    <property type="match status" value="1"/>
</dbReference>
<gene>
    <name evidence="4" type="ORF">SAMN05216174_113195</name>
</gene>
<evidence type="ECO:0000313" key="4">
    <source>
        <dbReference type="EMBL" id="SDD59303.1"/>
    </source>
</evidence>
<dbReference type="EMBL" id="FMZZ01000013">
    <property type="protein sequence ID" value="SDD59303.1"/>
    <property type="molecule type" value="Genomic_DNA"/>
</dbReference>
<evidence type="ECO:0000256" key="1">
    <source>
        <dbReference type="ARBA" id="ARBA00001946"/>
    </source>
</evidence>
<dbReference type="STRING" id="1271860.SAMN05216174_113195"/>
<dbReference type="InterPro" id="IPR051400">
    <property type="entry name" value="HAD-like_hydrolase"/>
</dbReference>
<dbReference type="Proteomes" id="UP000199501">
    <property type="component" value="Unassembled WGS sequence"/>
</dbReference>
<dbReference type="InterPro" id="IPR036412">
    <property type="entry name" value="HAD-like_sf"/>
</dbReference>
<evidence type="ECO:0000256" key="3">
    <source>
        <dbReference type="ARBA" id="ARBA00022842"/>
    </source>
</evidence>
<dbReference type="SFLD" id="SFLDG01129">
    <property type="entry name" value="C1.5:_HAD__Beta-PGM__Phosphata"/>
    <property type="match status" value="1"/>
</dbReference>
<protein>
    <submittedName>
        <fullName evidence="4">Putative hydrolase of the HAD superfamily</fullName>
    </submittedName>
</protein>
<dbReference type="GO" id="GO:0044281">
    <property type="term" value="P:small molecule metabolic process"/>
    <property type="evidence" value="ECO:0007669"/>
    <property type="project" value="UniProtKB-ARBA"/>
</dbReference>
<evidence type="ECO:0000313" key="5">
    <source>
        <dbReference type="Proteomes" id="UP000199501"/>
    </source>
</evidence>
<dbReference type="PRINTS" id="PR00413">
    <property type="entry name" value="HADHALOGNASE"/>
</dbReference>
<reference evidence="5" key="1">
    <citation type="submission" date="2016-10" db="EMBL/GenBank/DDBJ databases">
        <authorList>
            <person name="Varghese N."/>
            <person name="Submissions S."/>
        </authorList>
    </citation>
    <scope>NUCLEOTIDE SEQUENCE [LARGE SCALE GENOMIC DNA]</scope>
    <source>
        <strain evidence="5">IBRC-M 10403</strain>
    </source>
</reference>
<comment type="cofactor">
    <cofactor evidence="1">
        <name>Mg(2+)</name>
        <dbReference type="ChEBI" id="CHEBI:18420"/>
    </cofactor>
</comment>